<gene>
    <name evidence="2" type="ORF">PIIN_04990</name>
</gene>
<accession>G4TIA8</accession>
<evidence type="ECO:0000256" key="1">
    <source>
        <dbReference type="SAM" id="MobiDB-lite"/>
    </source>
</evidence>
<dbReference type="AlphaFoldDB" id="G4TIA8"/>
<comment type="caution">
    <text evidence="2">The sequence shown here is derived from an EMBL/GenBank/DDBJ whole genome shotgun (WGS) entry which is preliminary data.</text>
</comment>
<evidence type="ECO:0000313" key="2">
    <source>
        <dbReference type="EMBL" id="CCA71055.1"/>
    </source>
</evidence>
<dbReference type="EMBL" id="CAFZ01000104">
    <property type="protein sequence ID" value="CCA71055.1"/>
    <property type="molecule type" value="Genomic_DNA"/>
</dbReference>
<dbReference type="Gene3D" id="3.80.10.10">
    <property type="entry name" value="Ribonuclease Inhibitor"/>
    <property type="match status" value="1"/>
</dbReference>
<feature type="compositionally biased region" description="Polar residues" evidence="1">
    <location>
        <begin position="10"/>
        <end position="20"/>
    </location>
</feature>
<dbReference type="HOGENOM" id="CLU_590668_0_0_1"/>
<sequence>MPPFTHTRHFSASSSRNYHNQPPLYYQPPSFPHPSQNLVPSFQAPHPPPSRDSRFNLPRVTPTRNSNRWGNPRSQSSDWHVQWTPTLPSLQLTTSPSPTRYSTVESTPEHSTFEMPLTPEWFPAALPDPVPDFVLQPPTSFKPCREPSPSSEALFSPSFIHTDQFYERENPFISQERHSPIVRGKLTPELPAEMPLSHRVVHHYSVSKKAMETKLLQQPISTTPLCEILKEGQLCHLRRYERDGVYVRNTVKLDKAFKHLGGLRDNLQHLVIGTKAIPNMVTVDLVLDDAVISLFQSLPGLLEARLHGFTKLTKRSFDAALIHCPKLRVIAITGTRLPPGPEPRKLVYHHGHPAYAGGMGSLGADTLRSLIPNDGPVRDITFMGRHLQFIDFSFQNVDASLSTQVTVLPGRFGQLVIMRELQTTTERYFRGTLEISPAVDDSKLQGNNRPINPVASTVGWPVA</sequence>
<protein>
    <submittedName>
        <fullName evidence="2">Uncharacterized protein</fullName>
    </submittedName>
</protein>
<evidence type="ECO:0000313" key="3">
    <source>
        <dbReference type="Proteomes" id="UP000007148"/>
    </source>
</evidence>
<dbReference type="InterPro" id="IPR032675">
    <property type="entry name" value="LRR_dom_sf"/>
</dbReference>
<dbReference type="InParanoid" id="G4TIA8"/>
<organism evidence="2 3">
    <name type="scientific">Serendipita indica (strain DSM 11827)</name>
    <name type="common">Root endophyte fungus</name>
    <name type="synonym">Piriformospora indica</name>
    <dbReference type="NCBI Taxonomy" id="1109443"/>
    <lineage>
        <taxon>Eukaryota</taxon>
        <taxon>Fungi</taxon>
        <taxon>Dikarya</taxon>
        <taxon>Basidiomycota</taxon>
        <taxon>Agaricomycotina</taxon>
        <taxon>Agaricomycetes</taxon>
        <taxon>Sebacinales</taxon>
        <taxon>Serendipitaceae</taxon>
        <taxon>Serendipita</taxon>
    </lineage>
</organism>
<feature type="region of interest" description="Disordered" evidence="1">
    <location>
        <begin position="1"/>
        <end position="82"/>
    </location>
</feature>
<keyword evidence="3" id="KW-1185">Reference proteome</keyword>
<feature type="compositionally biased region" description="Polar residues" evidence="1">
    <location>
        <begin position="62"/>
        <end position="79"/>
    </location>
</feature>
<dbReference type="OrthoDB" id="3137098at2759"/>
<name>G4TIA8_SERID</name>
<reference evidence="2 3" key="1">
    <citation type="journal article" date="2011" name="PLoS Pathog.">
        <title>Endophytic Life Strategies Decoded by Genome and Transcriptome Analyses of the Mutualistic Root Symbiont Piriformospora indica.</title>
        <authorList>
            <person name="Zuccaro A."/>
            <person name="Lahrmann U."/>
            <person name="Guldener U."/>
            <person name="Langen G."/>
            <person name="Pfiffi S."/>
            <person name="Biedenkopf D."/>
            <person name="Wong P."/>
            <person name="Samans B."/>
            <person name="Grimm C."/>
            <person name="Basiewicz M."/>
            <person name="Murat C."/>
            <person name="Martin F."/>
            <person name="Kogel K.H."/>
        </authorList>
    </citation>
    <scope>NUCLEOTIDE SEQUENCE [LARGE SCALE GENOMIC DNA]</scope>
    <source>
        <strain evidence="2 3">DSM 11827</strain>
    </source>
</reference>
<proteinExistence type="predicted"/>
<dbReference type="Proteomes" id="UP000007148">
    <property type="component" value="Unassembled WGS sequence"/>
</dbReference>